<accession>A0A3S9SZ50</accession>
<reference evidence="3 4" key="1">
    <citation type="submission" date="2016-07" db="EMBL/GenBank/DDBJ databases">
        <title>Genome and transcriptome analysis of iron-reducing fermentative bacteria Anoxybacter fermentans.</title>
        <authorList>
            <person name="Zeng X."/>
            <person name="Shao Z."/>
        </authorList>
    </citation>
    <scope>NUCLEOTIDE SEQUENCE [LARGE SCALE GENOMIC DNA]</scope>
    <source>
        <strain evidence="3 4">DY22613</strain>
    </source>
</reference>
<sequence length="179" mass="21648">MIWINFFPTKRYMVTRYLFWFCLLIFFLILFFQLYLTEMNRKFDIRLFELTNVLKQEEVNRLKDISNLEVLQKKYEKIKNELAELDKKIEILNNVQKNPVPILKKVAYFLPGEIWLTKIHNEGRGKIYIEGESINYVQILNWIERLKQFPEISEIHFLKFQGHQVIRFTLELEIGGGTP</sequence>
<proteinExistence type="predicted"/>
<keyword evidence="2" id="KW-0472">Membrane</keyword>
<feature type="coiled-coil region" evidence="1">
    <location>
        <begin position="68"/>
        <end position="98"/>
    </location>
</feature>
<evidence type="ECO:0000256" key="1">
    <source>
        <dbReference type="SAM" id="Coils"/>
    </source>
</evidence>
<dbReference type="AlphaFoldDB" id="A0A3S9SZ50"/>
<feature type="transmembrane region" description="Helical" evidence="2">
    <location>
        <begin position="17"/>
        <end position="36"/>
    </location>
</feature>
<keyword evidence="2" id="KW-1133">Transmembrane helix</keyword>
<keyword evidence="4" id="KW-1185">Reference proteome</keyword>
<protein>
    <recommendedName>
        <fullName evidence="5">Fimbrial assembly protein</fullName>
    </recommendedName>
</protein>
<dbReference type="EMBL" id="CP016379">
    <property type="protein sequence ID" value="AZR73564.1"/>
    <property type="molecule type" value="Genomic_DNA"/>
</dbReference>
<dbReference type="KEGG" id="aft:BBF96_09285"/>
<name>A0A3S9SZ50_9FIRM</name>
<dbReference type="Proteomes" id="UP000267250">
    <property type="component" value="Chromosome"/>
</dbReference>
<gene>
    <name evidence="3" type="ORF">BBF96_09285</name>
</gene>
<evidence type="ECO:0000313" key="3">
    <source>
        <dbReference type="EMBL" id="AZR73564.1"/>
    </source>
</evidence>
<dbReference type="RefSeq" id="WP_164730987.1">
    <property type="nucleotide sequence ID" value="NZ_CP016379.1"/>
</dbReference>
<evidence type="ECO:0000256" key="2">
    <source>
        <dbReference type="SAM" id="Phobius"/>
    </source>
</evidence>
<keyword evidence="2" id="KW-0812">Transmembrane</keyword>
<organism evidence="3 4">
    <name type="scientific">Anoxybacter fermentans</name>
    <dbReference type="NCBI Taxonomy" id="1323375"/>
    <lineage>
        <taxon>Bacteria</taxon>
        <taxon>Bacillati</taxon>
        <taxon>Bacillota</taxon>
        <taxon>Clostridia</taxon>
        <taxon>Halanaerobiales</taxon>
        <taxon>Anoxybacter</taxon>
    </lineage>
</organism>
<evidence type="ECO:0000313" key="4">
    <source>
        <dbReference type="Proteomes" id="UP000267250"/>
    </source>
</evidence>
<keyword evidence="1" id="KW-0175">Coiled coil</keyword>
<evidence type="ECO:0008006" key="5">
    <source>
        <dbReference type="Google" id="ProtNLM"/>
    </source>
</evidence>